<evidence type="ECO:0000313" key="8">
    <source>
        <dbReference type="EMBL" id="MUN55249.1"/>
    </source>
</evidence>
<dbReference type="InterPro" id="IPR022392">
    <property type="entry name" value="Anch_rpt-typ_ABC_trnsprt_perm"/>
</dbReference>
<feature type="transmembrane region" description="Helical" evidence="7">
    <location>
        <begin position="45"/>
        <end position="64"/>
    </location>
</feature>
<dbReference type="Proteomes" id="UP000462152">
    <property type="component" value="Unassembled WGS sequence"/>
</dbReference>
<evidence type="ECO:0000256" key="1">
    <source>
        <dbReference type="ARBA" id="ARBA00004141"/>
    </source>
</evidence>
<evidence type="ECO:0000256" key="5">
    <source>
        <dbReference type="ARBA" id="ARBA00023136"/>
    </source>
</evidence>
<feature type="transmembrane region" description="Helical" evidence="7">
    <location>
        <begin position="179"/>
        <end position="198"/>
    </location>
</feature>
<evidence type="ECO:0000256" key="3">
    <source>
        <dbReference type="ARBA" id="ARBA00022692"/>
    </source>
</evidence>
<feature type="transmembrane region" description="Helical" evidence="7">
    <location>
        <begin position="100"/>
        <end position="121"/>
    </location>
</feature>
<reference evidence="8 9" key="1">
    <citation type="submission" date="2019-12" db="EMBL/GenBank/DDBJ databases">
        <authorList>
            <person name="Li J."/>
            <person name="Shi Y."/>
            <person name="Xu G."/>
            <person name="Xiao D."/>
            <person name="Ran X."/>
        </authorList>
    </citation>
    <scope>NUCLEOTIDE SEQUENCE [LARGE SCALE GENOMIC DNA]</scope>
    <source>
        <strain evidence="8 9">JCM 15915</strain>
    </source>
</reference>
<dbReference type="GO" id="GO:0043190">
    <property type="term" value="C:ATP-binding cassette (ABC) transporter complex"/>
    <property type="evidence" value="ECO:0007669"/>
    <property type="project" value="InterPro"/>
</dbReference>
<protein>
    <submittedName>
        <fullName evidence="8">Anchored repeat-type ABC transporter permease subunit</fullName>
    </submittedName>
</protein>
<gene>
    <name evidence="8" type="ORF">GMA10_08520</name>
</gene>
<dbReference type="OrthoDB" id="1016457at2"/>
<dbReference type="Gene3D" id="1.10.3470.10">
    <property type="entry name" value="ABC transporter involved in vitamin B12 uptake, BtuC"/>
    <property type="match status" value="1"/>
</dbReference>
<comment type="similarity">
    <text evidence="2 6">Belongs to the ABC-3 integral membrane protein family.</text>
</comment>
<dbReference type="InterPro" id="IPR037294">
    <property type="entry name" value="ABC_BtuC-like"/>
</dbReference>
<dbReference type="InterPro" id="IPR001626">
    <property type="entry name" value="ABC_TroCD"/>
</dbReference>
<dbReference type="RefSeq" id="WP_129316038.1">
    <property type="nucleotide sequence ID" value="NZ_NOIQ01000016.1"/>
</dbReference>
<evidence type="ECO:0000256" key="2">
    <source>
        <dbReference type="ARBA" id="ARBA00008034"/>
    </source>
</evidence>
<comment type="subcellular location">
    <subcellularLocation>
        <location evidence="6">Cell membrane</location>
        <topology evidence="6">Multi-pass membrane protein</topology>
    </subcellularLocation>
    <subcellularLocation>
        <location evidence="1">Membrane</location>
        <topology evidence="1">Multi-pass membrane protein</topology>
    </subcellularLocation>
</comment>
<feature type="transmembrane region" description="Helical" evidence="7">
    <location>
        <begin position="70"/>
        <end position="88"/>
    </location>
</feature>
<dbReference type="Pfam" id="PF00950">
    <property type="entry name" value="ABC-3"/>
    <property type="match status" value="1"/>
</dbReference>
<dbReference type="PANTHER" id="PTHR30477:SF13">
    <property type="entry name" value="IRON TRANSPORT SYSTEM MEMBRANE PROTEIN HI_0360-RELATED"/>
    <property type="match status" value="1"/>
</dbReference>
<evidence type="ECO:0000256" key="6">
    <source>
        <dbReference type="RuleBase" id="RU003943"/>
    </source>
</evidence>
<evidence type="ECO:0000256" key="4">
    <source>
        <dbReference type="ARBA" id="ARBA00022989"/>
    </source>
</evidence>
<dbReference type="EMBL" id="WOGT01000004">
    <property type="protein sequence ID" value="MUN55249.1"/>
    <property type="molecule type" value="Genomic_DNA"/>
</dbReference>
<keyword evidence="5 7" id="KW-0472">Membrane</keyword>
<keyword evidence="9" id="KW-1185">Reference proteome</keyword>
<feature type="transmembrane region" description="Helical" evidence="7">
    <location>
        <begin position="228"/>
        <end position="247"/>
    </location>
</feature>
<sequence>MIAPWEFVQDLFNPNLGFLLRALAAVVISSVVCGVVGCHVVMRGMVFIGDAVAHSVFPGLAVAFVVGGNMMLGGIIAGVLTAVLVAIFSQNRKLSEDSVIGIFFAGAFALGIVIISRAPGYSGSVEDFLFGSIVGVSERDVLWGAVAGAALIVVLALFDKEIVAVGVDRETARAMGLPVLALDILLSVVVTVSVVVSLQTIGNVLVLALIVIPAAASRLMCTRFHTMMVVSPVFAAVCATTGLYISWSIDLPVGGTIVLTMVAAFLVCWTLTALRGLASSRAASPAPSTLGAGGDSHAS</sequence>
<feature type="transmembrane region" description="Helical" evidence="7">
    <location>
        <begin position="253"/>
        <end position="274"/>
    </location>
</feature>
<keyword evidence="3 6" id="KW-0812">Transmembrane</keyword>
<accession>A0A7K1LJ88</accession>
<evidence type="ECO:0000313" key="9">
    <source>
        <dbReference type="Proteomes" id="UP000462152"/>
    </source>
</evidence>
<dbReference type="NCBIfam" id="TIGR03770">
    <property type="entry name" value="anch_rpt_perm"/>
    <property type="match status" value="1"/>
</dbReference>
<dbReference type="PANTHER" id="PTHR30477">
    <property type="entry name" value="ABC-TRANSPORTER METAL-BINDING PROTEIN"/>
    <property type="match status" value="1"/>
</dbReference>
<comment type="caution">
    <text evidence="8">The sequence shown here is derived from an EMBL/GenBank/DDBJ whole genome shotgun (WGS) entry which is preliminary data.</text>
</comment>
<feature type="transmembrane region" description="Helical" evidence="7">
    <location>
        <begin position="18"/>
        <end position="38"/>
    </location>
</feature>
<dbReference type="GO" id="GO:0055085">
    <property type="term" value="P:transmembrane transport"/>
    <property type="evidence" value="ECO:0007669"/>
    <property type="project" value="InterPro"/>
</dbReference>
<dbReference type="SUPFAM" id="SSF81345">
    <property type="entry name" value="ABC transporter involved in vitamin B12 uptake, BtuC"/>
    <property type="match status" value="1"/>
</dbReference>
<keyword evidence="4 7" id="KW-1133">Transmembrane helix</keyword>
<proteinExistence type="inferred from homology"/>
<dbReference type="AlphaFoldDB" id="A0A7K1LJ88"/>
<name>A0A7K1LJ88_9MICC</name>
<feature type="transmembrane region" description="Helical" evidence="7">
    <location>
        <begin position="141"/>
        <end position="158"/>
    </location>
</feature>
<dbReference type="GO" id="GO:0010043">
    <property type="term" value="P:response to zinc ion"/>
    <property type="evidence" value="ECO:0007669"/>
    <property type="project" value="TreeGrafter"/>
</dbReference>
<evidence type="ECO:0000256" key="7">
    <source>
        <dbReference type="SAM" id="Phobius"/>
    </source>
</evidence>
<keyword evidence="6" id="KW-0813">Transport</keyword>
<organism evidence="8 9">
    <name type="scientific">Rothia koreensis</name>
    <dbReference type="NCBI Taxonomy" id="592378"/>
    <lineage>
        <taxon>Bacteria</taxon>
        <taxon>Bacillati</taxon>
        <taxon>Actinomycetota</taxon>
        <taxon>Actinomycetes</taxon>
        <taxon>Micrococcales</taxon>
        <taxon>Micrococcaceae</taxon>
        <taxon>Rothia</taxon>
    </lineage>
</organism>
<feature type="transmembrane region" description="Helical" evidence="7">
    <location>
        <begin position="204"/>
        <end position="221"/>
    </location>
</feature>